<accession>A0ABS9LDA1</accession>
<organism evidence="1 2">
    <name type="scientific">Arthrobacter hankyongi</name>
    <dbReference type="NCBI Taxonomy" id="2904801"/>
    <lineage>
        <taxon>Bacteria</taxon>
        <taxon>Bacillati</taxon>
        <taxon>Actinomycetota</taxon>
        <taxon>Actinomycetes</taxon>
        <taxon>Micrococcales</taxon>
        <taxon>Micrococcaceae</taxon>
        <taxon>Arthrobacter</taxon>
    </lineage>
</organism>
<dbReference type="Proteomes" id="UP001165368">
    <property type="component" value="Unassembled WGS sequence"/>
</dbReference>
<protein>
    <recommendedName>
        <fullName evidence="3">Helix-turn-helix domain-containing protein</fullName>
    </recommendedName>
</protein>
<evidence type="ECO:0000313" key="2">
    <source>
        <dbReference type="Proteomes" id="UP001165368"/>
    </source>
</evidence>
<sequence>MEILATYGLALSYLATAEVCGVSHHTIRAQVKASDEGRGAPAPRRVGDRCIILGWIGSGSVEQSAFTDPSTPA</sequence>
<keyword evidence="2" id="KW-1185">Reference proteome</keyword>
<comment type="caution">
    <text evidence="1">The sequence shown here is derived from an EMBL/GenBank/DDBJ whole genome shotgun (WGS) entry which is preliminary data.</text>
</comment>
<gene>
    <name evidence="1" type="ORF">LVY72_22155</name>
</gene>
<name>A0ABS9LDA1_9MICC</name>
<reference evidence="1" key="1">
    <citation type="submission" date="2022-01" db="EMBL/GenBank/DDBJ databases">
        <authorList>
            <person name="Jo J.-H."/>
            <person name="Im W.-T."/>
        </authorList>
    </citation>
    <scope>NUCLEOTIDE SEQUENCE</scope>
    <source>
        <strain evidence="1">I2-34</strain>
    </source>
</reference>
<evidence type="ECO:0000313" key="1">
    <source>
        <dbReference type="EMBL" id="MCG2624598.1"/>
    </source>
</evidence>
<evidence type="ECO:0008006" key="3">
    <source>
        <dbReference type="Google" id="ProtNLM"/>
    </source>
</evidence>
<proteinExistence type="predicted"/>
<dbReference type="RefSeq" id="WP_237826736.1">
    <property type="nucleotide sequence ID" value="NZ_JAKLTQ010000027.1"/>
</dbReference>
<dbReference type="EMBL" id="JAKLTQ010000027">
    <property type="protein sequence ID" value="MCG2624598.1"/>
    <property type="molecule type" value="Genomic_DNA"/>
</dbReference>